<protein>
    <recommendedName>
        <fullName evidence="5">Magnesium transporter MgtE intracellular domain-containing protein</fullName>
    </recommendedName>
</protein>
<evidence type="ECO:0000256" key="2">
    <source>
        <dbReference type="SAM" id="MobiDB-lite"/>
    </source>
</evidence>
<evidence type="ECO:0000256" key="1">
    <source>
        <dbReference type="SAM" id="Coils"/>
    </source>
</evidence>
<evidence type="ECO:0008006" key="5">
    <source>
        <dbReference type="Google" id="ProtNLM"/>
    </source>
</evidence>
<evidence type="ECO:0000313" key="3">
    <source>
        <dbReference type="EMBL" id="KAA5611125.1"/>
    </source>
</evidence>
<dbReference type="AlphaFoldDB" id="A0A5M6IUN1"/>
<keyword evidence="4" id="KW-1185">Reference proteome</keyword>
<proteinExistence type="predicted"/>
<gene>
    <name evidence="3" type="ORF">F1189_16150</name>
</gene>
<evidence type="ECO:0000313" key="4">
    <source>
        <dbReference type="Proteomes" id="UP000325255"/>
    </source>
</evidence>
<organism evidence="3 4">
    <name type="scientific">Rhodovastum atsumiense</name>
    <dbReference type="NCBI Taxonomy" id="504468"/>
    <lineage>
        <taxon>Bacteria</taxon>
        <taxon>Pseudomonadati</taxon>
        <taxon>Pseudomonadota</taxon>
        <taxon>Alphaproteobacteria</taxon>
        <taxon>Acetobacterales</taxon>
        <taxon>Acetobacteraceae</taxon>
        <taxon>Rhodovastum</taxon>
    </lineage>
</organism>
<feature type="region of interest" description="Disordered" evidence="2">
    <location>
        <begin position="41"/>
        <end position="115"/>
    </location>
</feature>
<sequence length="268" mass="28619">MRAVLAPPRLLPATIATMAALLTVKSVVLVGHVLPPETAHAATVPTPLMPPSPATGGGPAPVSSTGRTRPAPEVTRPEATRPEPATASEAARDQPARPAEAPAPPQALPQVPPVSDSERALLLDLRARRTEIEAQASTLGAREAALQAAEKRLAARLDELSALQTRLEALEATRRERGEANWRGLVKLYETMKPRDAATIFNDLDLPVLLAVLDRMKESKAAPVLGFMQPERARLVTAELAQLRLRANVPATPPATTSARILRPEEKQ</sequence>
<dbReference type="RefSeq" id="WP_250265624.1">
    <property type="nucleotide sequence ID" value="NZ_OW485601.1"/>
</dbReference>
<feature type="compositionally biased region" description="Pro residues" evidence="2">
    <location>
        <begin position="101"/>
        <end position="112"/>
    </location>
</feature>
<name>A0A5M6IUN1_9PROT</name>
<dbReference type="Proteomes" id="UP000325255">
    <property type="component" value="Unassembled WGS sequence"/>
</dbReference>
<dbReference type="SUPFAM" id="SSF158791">
    <property type="entry name" value="MgtE N-terminal domain-like"/>
    <property type="match status" value="1"/>
</dbReference>
<keyword evidence="1" id="KW-0175">Coiled coil</keyword>
<comment type="caution">
    <text evidence="3">The sequence shown here is derived from an EMBL/GenBank/DDBJ whole genome shotgun (WGS) entry which is preliminary data.</text>
</comment>
<feature type="coiled-coil region" evidence="1">
    <location>
        <begin position="146"/>
        <end position="173"/>
    </location>
</feature>
<reference evidence="3 4" key="1">
    <citation type="submission" date="2019-09" db="EMBL/GenBank/DDBJ databases">
        <title>Genome sequence of Rhodovastum atsumiense, a diverse member of the Acetobacteraceae family of non-sulfur purple photosynthetic bacteria.</title>
        <authorList>
            <person name="Meyer T."/>
            <person name="Kyndt J."/>
        </authorList>
    </citation>
    <scope>NUCLEOTIDE SEQUENCE [LARGE SCALE GENOMIC DNA]</scope>
    <source>
        <strain evidence="3 4">DSM 21279</strain>
    </source>
</reference>
<dbReference type="EMBL" id="VWPK01000024">
    <property type="protein sequence ID" value="KAA5611125.1"/>
    <property type="molecule type" value="Genomic_DNA"/>
</dbReference>
<accession>A0A5M6IUN1</accession>